<dbReference type="PROSITE" id="PS00108">
    <property type="entry name" value="PROTEIN_KINASE_ST"/>
    <property type="match status" value="1"/>
</dbReference>
<dbReference type="GO" id="GO:0000776">
    <property type="term" value="C:kinetochore"/>
    <property type="evidence" value="ECO:0007669"/>
    <property type="project" value="UniProtKB-KW"/>
</dbReference>
<name>A0A0C2YFP9_HEBCY</name>
<keyword evidence="9" id="KW-1185">Reference proteome</keyword>
<comment type="subcellular location">
    <subcellularLocation>
        <location evidence="1">Chromosome</location>
        <location evidence="1">Centromere</location>
        <location evidence="1">Kinetochore</location>
    </subcellularLocation>
</comment>
<feature type="compositionally biased region" description="Low complexity" evidence="5">
    <location>
        <begin position="161"/>
        <end position="191"/>
    </location>
</feature>
<dbReference type="PANTHER" id="PTHR14030:SF4">
    <property type="entry name" value="BUB1 KINASE, ISOFORM A-RELATED"/>
    <property type="match status" value="1"/>
</dbReference>
<dbReference type="InterPro" id="IPR012572">
    <property type="entry name" value="Mad3/Bub1_II"/>
</dbReference>
<evidence type="ECO:0008006" key="10">
    <source>
        <dbReference type="Google" id="ProtNLM"/>
    </source>
</evidence>
<dbReference type="GO" id="GO:0005524">
    <property type="term" value="F:ATP binding"/>
    <property type="evidence" value="ECO:0007669"/>
    <property type="project" value="InterPro"/>
</dbReference>
<dbReference type="Gene3D" id="1.25.40.430">
    <property type="match status" value="1"/>
</dbReference>
<dbReference type="Gene3D" id="6.10.20.170">
    <property type="match status" value="1"/>
</dbReference>
<dbReference type="InterPro" id="IPR000719">
    <property type="entry name" value="Prot_kinase_dom"/>
</dbReference>
<evidence type="ECO:0000256" key="2">
    <source>
        <dbReference type="ARBA" id="ARBA00022454"/>
    </source>
</evidence>
<dbReference type="HOGENOM" id="CLU_002115_1_0_1"/>
<reference evidence="8 9" key="1">
    <citation type="submission" date="2014-04" db="EMBL/GenBank/DDBJ databases">
        <authorList>
            <consortium name="DOE Joint Genome Institute"/>
            <person name="Kuo A."/>
            <person name="Gay G."/>
            <person name="Dore J."/>
            <person name="Kohler A."/>
            <person name="Nagy L.G."/>
            <person name="Floudas D."/>
            <person name="Copeland A."/>
            <person name="Barry K.W."/>
            <person name="Cichocki N."/>
            <person name="Veneault-Fourrey C."/>
            <person name="LaButti K."/>
            <person name="Lindquist E.A."/>
            <person name="Lipzen A."/>
            <person name="Lundell T."/>
            <person name="Morin E."/>
            <person name="Murat C."/>
            <person name="Sun H."/>
            <person name="Tunlid A."/>
            <person name="Henrissat B."/>
            <person name="Grigoriev I.V."/>
            <person name="Hibbett D.S."/>
            <person name="Martin F."/>
            <person name="Nordberg H.P."/>
            <person name="Cantor M.N."/>
            <person name="Hua S.X."/>
        </authorList>
    </citation>
    <scope>NUCLEOTIDE SEQUENCE [LARGE SCALE GENOMIC DNA]</scope>
    <source>
        <strain evidence="9">h7</strain>
    </source>
</reference>
<evidence type="ECO:0000313" key="9">
    <source>
        <dbReference type="Proteomes" id="UP000053424"/>
    </source>
</evidence>
<gene>
    <name evidence="8" type="ORF">M413DRAFT_187008</name>
</gene>
<feature type="compositionally biased region" description="Low complexity" evidence="5">
    <location>
        <begin position="199"/>
        <end position="210"/>
    </location>
</feature>
<dbReference type="PANTHER" id="PTHR14030">
    <property type="entry name" value="MITOTIC CHECKPOINT SERINE/THREONINE-PROTEIN KINASE BUB1"/>
    <property type="match status" value="1"/>
</dbReference>
<feature type="compositionally biased region" description="Acidic residues" evidence="5">
    <location>
        <begin position="892"/>
        <end position="910"/>
    </location>
</feature>
<dbReference type="InterPro" id="IPR008271">
    <property type="entry name" value="Ser/Thr_kinase_AS"/>
</dbReference>
<dbReference type="EMBL" id="KN831784">
    <property type="protein sequence ID" value="KIM39887.1"/>
    <property type="molecule type" value="Genomic_DNA"/>
</dbReference>
<dbReference type="SUPFAM" id="SSF56112">
    <property type="entry name" value="Protein kinase-like (PK-like)"/>
    <property type="match status" value="1"/>
</dbReference>
<dbReference type="SMART" id="SM00777">
    <property type="entry name" value="Mad3_BUB1_I"/>
    <property type="match status" value="1"/>
</dbReference>
<feature type="region of interest" description="Disordered" evidence="5">
    <location>
        <begin position="267"/>
        <end position="295"/>
    </location>
</feature>
<feature type="region of interest" description="Disordered" evidence="5">
    <location>
        <begin position="381"/>
        <end position="428"/>
    </location>
</feature>
<sequence>MAPRTSDGTYNTDRDHERQRYQSRLATALNEEDDPLATYHQFVQWTIKNYGENDPTSGLLELLKDGTNQFKNDSVYKTDLRYLKLWALYARQVEKAGAISIYAYLVSNDIGTSYSALYEDYANILEDEGRRQDADSIYRKGIKRGARPVERLKTRYREFQSRGPPSSSASPSTSSPPVSTSSSKSGASRSNSSRKDSKVGSSSSPSTVASAQPTTFTSTAASRYALMMAPPPPGKRPEKLRFNMGLLFTEEGVEYSIQEARARSMGLLGKKWGPPPPSESSRFSTSSSSSSSSSLALVDFNDDGHKSSRMKVGGRRSLLGGAEPTVTINTKEALADVFGMYNSPEKTTMLAVPGSKHAPLKKIEPVTPVVPPRVAFLKENENGDRQNQNTKTPTPAFKPFVDENAQPNTRTPATKFTPFLDPDQQKTPFMTPRTILSVKEAAPATNPRLLENASQNAGLKSEENPVFAKVFTPASKVPLAPLRDVFTDDHGKPLPKTKFAPTHERAKSQHETLNTDNSRPSAFTPFKDENARTPFKVFSRPGELEEPSSNAFTPKTPNTTFKPFTDVKASAFTPFKDSSPVFRPFVDKDAAWEPKPPENVPEIPRPTFANTVIEIEDDEDDQETSEPDGEIQHGEEQDRYYEEEESQGADQYENPLTAEHLPDDYEEGESFQEVPLGGRFGQFNVMTPITERTFEFTTSTRGGGTPSERYTRPIEDPQRAEYEAAKAAVLLANELREGDDDDDYNDGPQGLEPLRLTVEQLPAQADPDVVVIEEKTGSLSLLDTLTLSSKFRPSNPCNPFDPAILSSLISRIPTDPHFYDLRAQQSNMLEQLERFTKKSRKTSSSSNSGVLNSDLFPLTLQGHRFMVSEKLGEGGFGSVFKAKDMGLKLGVEDSDEDDELDDEDEDDEEASSMVALKVVKPRNIWEYHVLRRLHTALPPSLRRSIVLPHALYAFGDESHLVLDLCPQGMLLNIVNNAVSAGVAQAGACLDELLVMFFSIELLRLMESMHSAGFIHGDLKIDNCLLRLEEVPGGAAAWSGTYQPTGDGGWSYKGLKVIDFGRTIDTRLFPPDQKFIADWATDDRDCFEVRENRPWTYQTDYFGLAGIIYCMLFGKYIQASSVVEVGGEDGVLKHKIATPFKRYWQTELWNRLFDALLNPCTMRPNGELPICDALGELRKEMEQWLQTNCNRTSNTLKGLLKKVEMACWR</sequence>
<feature type="compositionally biased region" description="Low complexity" evidence="5">
    <location>
        <begin position="279"/>
        <end position="294"/>
    </location>
</feature>
<protein>
    <recommendedName>
        <fullName evidence="10">Protein kinase domain-containing protein</fullName>
    </recommendedName>
</protein>
<dbReference type="GO" id="GO:0005634">
    <property type="term" value="C:nucleus"/>
    <property type="evidence" value="ECO:0007669"/>
    <property type="project" value="TreeGrafter"/>
</dbReference>
<proteinExistence type="predicted"/>
<evidence type="ECO:0000256" key="1">
    <source>
        <dbReference type="ARBA" id="ARBA00004629"/>
    </source>
</evidence>
<dbReference type="SMART" id="SM00220">
    <property type="entry name" value="S_TKc"/>
    <property type="match status" value="1"/>
</dbReference>
<feature type="compositionally biased region" description="Acidic residues" evidence="5">
    <location>
        <begin position="614"/>
        <end position="629"/>
    </location>
</feature>
<feature type="compositionally biased region" description="Basic and acidic residues" evidence="5">
    <location>
        <begin position="501"/>
        <end position="510"/>
    </location>
</feature>
<feature type="domain" description="Protein kinase" evidence="6">
    <location>
        <begin position="865"/>
        <end position="1208"/>
    </location>
</feature>
<dbReference type="GO" id="GO:0004672">
    <property type="term" value="F:protein kinase activity"/>
    <property type="evidence" value="ECO:0007669"/>
    <property type="project" value="InterPro"/>
</dbReference>
<dbReference type="Pfam" id="PF08171">
    <property type="entry name" value="Mad3_BUB1_II"/>
    <property type="match status" value="1"/>
</dbReference>
<evidence type="ECO:0000259" key="7">
    <source>
        <dbReference type="PROSITE" id="PS51489"/>
    </source>
</evidence>
<dbReference type="STRING" id="686832.A0A0C2YFP9"/>
<dbReference type="InterPro" id="IPR013212">
    <property type="entry name" value="Mad3/Bub1_I"/>
</dbReference>
<dbReference type="Proteomes" id="UP000053424">
    <property type="component" value="Unassembled WGS sequence"/>
</dbReference>
<keyword evidence="2" id="KW-0158">Chromosome</keyword>
<evidence type="ECO:0000259" key="6">
    <source>
        <dbReference type="PROSITE" id="PS50011"/>
    </source>
</evidence>
<organism evidence="8 9">
    <name type="scientific">Hebeloma cylindrosporum</name>
    <dbReference type="NCBI Taxonomy" id="76867"/>
    <lineage>
        <taxon>Eukaryota</taxon>
        <taxon>Fungi</taxon>
        <taxon>Dikarya</taxon>
        <taxon>Basidiomycota</taxon>
        <taxon>Agaricomycotina</taxon>
        <taxon>Agaricomycetes</taxon>
        <taxon>Agaricomycetidae</taxon>
        <taxon>Agaricales</taxon>
        <taxon>Agaricineae</taxon>
        <taxon>Hymenogastraceae</taxon>
        <taxon>Hebeloma</taxon>
    </lineage>
</organism>
<dbReference type="Pfam" id="PF00069">
    <property type="entry name" value="Pkinase"/>
    <property type="match status" value="1"/>
</dbReference>
<dbReference type="PROSITE" id="PS50011">
    <property type="entry name" value="PROTEIN_KINASE_DOM"/>
    <property type="match status" value="1"/>
</dbReference>
<feature type="region of interest" description="Disordered" evidence="5">
    <location>
        <begin position="591"/>
        <end position="662"/>
    </location>
</feature>
<dbReference type="CDD" id="cd13981">
    <property type="entry name" value="STKc_Bub1_BubR1"/>
    <property type="match status" value="1"/>
</dbReference>
<dbReference type="GO" id="GO:0007094">
    <property type="term" value="P:mitotic spindle assembly checkpoint signaling"/>
    <property type="evidence" value="ECO:0007669"/>
    <property type="project" value="InterPro"/>
</dbReference>
<dbReference type="Pfam" id="PF08311">
    <property type="entry name" value="Mad3_BUB1_I"/>
    <property type="match status" value="1"/>
</dbReference>
<evidence type="ECO:0000313" key="8">
    <source>
        <dbReference type="EMBL" id="KIM39887.1"/>
    </source>
</evidence>
<feature type="domain" description="BUB1 N-terminal" evidence="7">
    <location>
        <begin position="14"/>
        <end position="182"/>
    </location>
</feature>
<evidence type="ECO:0000256" key="4">
    <source>
        <dbReference type="ARBA" id="ARBA00023328"/>
    </source>
</evidence>
<evidence type="ECO:0000256" key="5">
    <source>
        <dbReference type="SAM" id="MobiDB-lite"/>
    </source>
</evidence>
<keyword evidence="3" id="KW-0995">Kinetochore</keyword>
<feature type="region of interest" description="Disordered" evidence="5">
    <location>
        <begin position="158"/>
        <end position="215"/>
    </location>
</feature>
<feature type="compositionally biased region" description="Polar residues" evidence="5">
    <location>
        <begin position="511"/>
        <end position="521"/>
    </location>
</feature>
<keyword evidence="4" id="KW-0137">Centromere</keyword>
<dbReference type="InterPro" id="IPR011009">
    <property type="entry name" value="Kinase-like_dom_sf"/>
</dbReference>
<dbReference type="GO" id="GO:0051754">
    <property type="term" value="P:meiotic sister chromatid cohesion, centromeric"/>
    <property type="evidence" value="ECO:0007669"/>
    <property type="project" value="TreeGrafter"/>
</dbReference>
<feature type="region of interest" description="Disordered" evidence="5">
    <location>
        <begin position="891"/>
        <end position="911"/>
    </location>
</feature>
<dbReference type="GO" id="GO:0032991">
    <property type="term" value="C:protein-containing complex"/>
    <property type="evidence" value="ECO:0007669"/>
    <property type="project" value="UniProtKB-ARBA"/>
</dbReference>
<feature type="region of interest" description="Disordered" evidence="5">
    <location>
        <begin position="488"/>
        <end position="531"/>
    </location>
</feature>
<feature type="compositionally biased region" description="Basic and acidic residues" evidence="5">
    <location>
        <begin position="630"/>
        <end position="640"/>
    </location>
</feature>
<dbReference type="PROSITE" id="PS51489">
    <property type="entry name" value="BUB1_N"/>
    <property type="match status" value="1"/>
</dbReference>
<dbReference type="AlphaFoldDB" id="A0A0C2YFP9"/>
<dbReference type="InterPro" id="IPR015661">
    <property type="entry name" value="Bub1/Mad3"/>
</dbReference>
<accession>A0A0C2YFP9</accession>
<dbReference type="Gene3D" id="1.10.510.10">
    <property type="entry name" value="Transferase(Phosphotransferase) domain 1"/>
    <property type="match status" value="1"/>
</dbReference>
<dbReference type="OrthoDB" id="248495at2759"/>
<reference evidence="9" key="2">
    <citation type="submission" date="2015-01" db="EMBL/GenBank/DDBJ databases">
        <title>Evolutionary Origins and Diversification of the Mycorrhizal Mutualists.</title>
        <authorList>
            <consortium name="DOE Joint Genome Institute"/>
            <consortium name="Mycorrhizal Genomics Consortium"/>
            <person name="Kohler A."/>
            <person name="Kuo A."/>
            <person name="Nagy L.G."/>
            <person name="Floudas D."/>
            <person name="Copeland A."/>
            <person name="Barry K.W."/>
            <person name="Cichocki N."/>
            <person name="Veneault-Fourrey C."/>
            <person name="LaButti K."/>
            <person name="Lindquist E.A."/>
            <person name="Lipzen A."/>
            <person name="Lundell T."/>
            <person name="Morin E."/>
            <person name="Murat C."/>
            <person name="Riley R."/>
            <person name="Ohm R."/>
            <person name="Sun H."/>
            <person name="Tunlid A."/>
            <person name="Henrissat B."/>
            <person name="Grigoriev I.V."/>
            <person name="Hibbett D.S."/>
            <person name="Martin F."/>
        </authorList>
    </citation>
    <scope>NUCLEOTIDE SEQUENCE [LARGE SCALE GENOMIC DNA]</scope>
    <source>
        <strain evidence="9">h7</strain>
    </source>
</reference>
<feature type="compositionally biased region" description="Polar residues" evidence="5">
    <location>
        <begin position="405"/>
        <end position="414"/>
    </location>
</feature>
<evidence type="ECO:0000256" key="3">
    <source>
        <dbReference type="ARBA" id="ARBA00022838"/>
    </source>
</evidence>